<dbReference type="Proteomes" id="UP000254920">
    <property type="component" value="Unassembled WGS sequence"/>
</dbReference>
<keyword evidence="1" id="KW-0436">Ligase</keyword>
<organism evidence="1 2">
    <name type="scientific">Campylobacter sputorum subsp. sputorum</name>
    <dbReference type="NCBI Taxonomy" id="32024"/>
    <lineage>
        <taxon>Bacteria</taxon>
        <taxon>Pseudomonadati</taxon>
        <taxon>Campylobacterota</taxon>
        <taxon>Epsilonproteobacteria</taxon>
        <taxon>Campylobacterales</taxon>
        <taxon>Campylobacteraceae</taxon>
        <taxon>Campylobacter</taxon>
    </lineage>
</organism>
<gene>
    <name evidence="1" type="ORF">NCTC12475_01744</name>
</gene>
<proteinExistence type="predicted"/>
<keyword evidence="2" id="KW-1185">Reference proteome</keyword>
<evidence type="ECO:0000313" key="1">
    <source>
        <dbReference type="EMBL" id="SUX11517.1"/>
    </source>
</evidence>
<dbReference type="GO" id="GO:0008763">
    <property type="term" value="F:UDP-N-acetylmuramate-L-alanine ligase activity"/>
    <property type="evidence" value="ECO:0007669"/>
    <property type="project" value="UniProtKB-EC"/>
</dbReference>
<sequence length="184" mass="20502">MFRKISNKLSLIVLGLLTISFIIFSVVVYNNTKKNIITMAESSKLSSSHSANAFTNEFFAEVIYGVEKLALYAKNHPNELLSDRATFANKIADMSNLSYISSFIIGYGDNGDNYNIVVNDDKASEVEYIPNYAQSQDWYQEAIKQGKTFFMLPYYSSSLKAMSLKIVKPVIIDGKSVAVVGGRC</sequence>
<reference evidence="1 2" key="1">
    <citation type="submission" date="2018-06" db="EMBL/GenBank/DDBJ databases">
        <authorList>
            <consortium name="Pathogen Informatics"/>
            <person name="Doyle S."/>
        </authorList>
    </citation>
    <scope>NUCLEOTIDE SEQUENCE [LARGE SCALE GENOMIC DNA]</scope>
    <source>
        <strain evidence="1 2">NCTC12475</strain>
    </source>
</reference>
<dbReference type="EMBL" id="UFVD01000001">
    <property type="protein sequence ID" value="SUX11517.1"/>
    <property type="molecule type" value="Genomic_DNA"/>
</dbReference>
<dbReference type="GeneID" id="93090382"/>
<dbReference type="AlphaFoldDB" id="A0A381DLS9"/>
<accession>A0A381DLS9</accession>
<name>A0A381DLS9_9BACT</name>
<evidence type="ECO:0000313" key="2">
    <source>
        <dbReference type="Proteomes" id="UP000254920"/>
    </source>
</evidence>
<dbReference type="Gene3D" id="3.30.450.20">
    <property type="entry name" value="PAS domain"/>
    <property type="match status" value="1"/>
</dbReference>
<dbReference type="OrthoDB" id="5348717at2"/>
<protein>
    <submittedName>
        <fullName evidence="1">UDP-N-acetylmuramate--L-alanine ligase</fullName>
        <ecNumber evidence="1">6.3.2.8</ecNumber>
    </submittedName>
</protein>
<dbReference type="RefSeq" id="WP_089182240.1">
    <property type="nucleotide sequence ID" value="NZ_CP043427.1"/>
</dbReference>
<dbReference type="EC" id="6.3.2.8" evidence="1"/>